<gene>
    <name evidence="3" type="ORF">CJ301_16885</name>
</gene>
<protein>
    <submittedName>
        <fullName evidence="3">Tetratricopeptide repeat protein</fullName>
    </submittedName>
</protein>
<keyword evidence="1" id="KW-0802">TPR repeat</keyword>
<reference evidence="3 4" key="1">
    <citation type="submission" date="2017-08" db="EMBL/GenBank/DDBJ databases">
        <title>Draft Genome Sequence of Loktanella cinnabarina Strain XM1, Isolated from Coastal Surface Water.</title>
        <authorList>
            <person name="Ma R."/>
            <person name="Wang J."/>
            <person name="Wang Q."/>
            <person name="Ma Z."/>
            <person name="Li J."/>
            <person name="Chen L."/>
        </authorList>
    </citation>
    <scope>NUCLEOTIDE SEQUENCE [LARGE SCALE GENOMIC DNA]</scope>
    <source>
        <strain evidence="3 4">XM1</strain>
    </source>
</reference>
<feature type="repeat" description="TPR" evidence="1">
    <location>
        <begin position="111"/>
        <end position="144"/>
    </location>
</feature>
<dbReference type="SMART" id="SM00028">
    <property type="entry name" value="TPR"/>
    <property type="match status" value="2"/>
</dbReference>
<evidence type="ECO:0000256" key="2">
    <source>
        <dbReference type="SAM" id="SignalP"/>
    </source>
</evidence>
<dbReference type="Proteomes" id="UP000221860">
    <property type="component" value="Unassembled WGS sequence"/>
</dbReference>
<organism evidence="3 4">
    <name type="scientific">Limimaricola cinnabarinus</name>
    <dbReference type="NCBI Taxonomy" id="1125964"/>
    <lineage>
        <taxon>Bacteria</taxon>
        <taxon>Pseudomonadati</taxon>
        <taxon>Pseudomonadota</taxon>
        <taxon>Alphaproteobacteria</taxon>
        <taxon>Rhodobacterales</taxon>
        <taxon>Paracoccaceae</taxon>
        <taxon>Limimaricola</taxon>
    </lineage>
</organism>
<evidence type="ECO:0000256" key="1">
    <source>
        <dbReference type="PROSITE-ProRule" id="PRU00339"/>
    </source>
</evidence>
<dbReference type="EMBL" id="NQWH01000041">
    <property type="protein sequence ID" value="PHP26360.1"/>
    <property type="molecule type" value="Genomic_DNA"/>
</dbReference>
<dbReference type="AlphaFoldDB" id="A0A2G1MCG5"/>
<accession>A0A2G1MCG5</accession>
<dbReference type="SUPFAM" id="SSF48452">
    <property type="entry name" value="TPR-like"/>
    <property type="match status" value="1"/>
</dbReference>
<name>A0A2G1MCG5_9RHOB</name>
<dbReference type="Pfam" id="PF13432">
    <property type="entry name" value="TPR_16"/>
    <property type="match status" value="1"/>
</dbReference>
<dbReference type="PROSITE" id="PS50005">
    <property type="entry name" value="TPR"/>
    <property type="match status" value="1"/>
</dbReference>
<proteinExistence type="predicted"/>
<dbReference type="InterPro" id="IPR011990">
    <property type="entry name" value="TPR-like_helical_dom_sf"/>
</dbReference>
<feature type="chain" id="PRO_5013766977" evidence="2">
    <location>
        <begin position="22"/>
        <end position="189"/>
    </location>
</feature>
<dbReference type="InterPro" id="IPR019734">
    <property type="entry name" value="TPR_rpt"/>
</dbReference>
<dbReference type="Gene3D" id="1.25.40.10">
    <property type="entry name" value="Tetratricopeptide repeat domain"/>
    <property type="match status" value="1"/>
</dbReference>
<dbReference type="OrthoDB" id="495305at2"/>
<evidence type="ECO:0000313" key="4">
    <source>
        <dbReference type="Proteomes" id="UP000221860"/>
    </source>
</evidence>
<comment type="caution">
    <text evidence="3">The sequence shown here is derived from an EMBL/GenBank/DDBJ whole genome shotgun (WGS) entry which is preliminary data.</text>
</comment>
<keyword evidence="2" id="KW-0732">Signal</keyword>
<keyword evidence="4" id="KW-1185">Reference proteome</keyword>
<evidence type="ECO:0000313" key="3">
    <source>
        <dbReference type="EMBL" id="PHP26360.1"/>
    </source>
</evidence>
<sequence>MTSAVLPVLLLPLLLVLAACAPPGGLSAPAGGVYAPGPSGAPDVDGLIVGHRLMAAGEAELALAAYGRAAAARGLDVDTLSAMGSANLRLGRLGQAERLLRRAVARDAGFAPAWNNLGVVLMETGRPAEAAESFRRAFGLVDGGDDMVRDNLRRALAKRDDAFYAEPRETGEFQLVRRGASEFAVLTAL</sequence>
<dbReference type="RefSeq" id="WP_099278533.1">
    <property type="nucleotide sequence ID" value="NZ_CANMUC010000006.1"/>
</dbReference>
<feature type="signal peptide" evidence="2">
    <location>
        <begin position="1"/>
        <end position="21"/>
    </location>
</feature>